<protein>
    <submittedName>
        <fullName evidence="2">Uncharacterized protein</fullName>
    </submittedName>
</protein>
<dbReference type="Proteomes" id="UP000031561">
    <property type="component" value="Unassembled WGS sequence"/>
</dbReference>
<dbReference type="AlphaFoldDB" id="A0ABD4T763"/>
<name>A0ABD4T763_9CYAN</name>
<gene>
    <name evidence="2" type="ORF">QQ91_0017320</name>
</gene>
<evidence type="ECO:0000313" key="2">
    <source>
        <dbReference type="EMBL" id="MCM1984587.1"/>
    </source>
</evidence>
<dbReference type="EMBL" id="JTHE03000100">
    <property type="protein sequence ID" value="MCM1984587.1"/>
    <property type="molecule type" value="Genomic_DNA"/>
</dbReference>
<feature type="compositionally biased region" description="Polar residues" evidence="1">
    <location>
        <begin position="55"/>
        <end position="69"/>
    </location>
</feature>
<keyword evidence="3" id="KW-1185">Reference proteome</keyword>
<accession>A0ABD4T763</accession>
<feature type="region of interest" description="Disordered" evidence="1">
    <location>
        <begin position="46"/>
        <end position="69"/>
    </location>
</feature>
<dbReference type="Pfam" id="PF26369">
    <property type="entry name" value="UPF0426"/>
    <property type="match status" value="1"/>
</dbReference>
<reference evidence="2 3" key="1">
    <citation type="journal article" date="2015" name="Genome Announc.">
        <title>Draft Genome Sequence of Filamentous Marine Cyanobacterium Lyngbya confervoides Strain BDU141951.</title>
        <authorList>
            <person name="Chandrababunaidu M.M."/>
            <person name="Sen D."/>
            <person name="Tripathy S."/>
        </authorList>
    </citation>
    <scope>NUCLEOTIDE SEQUENCE [LARGE SCALE GENOMIC DNA]</scope>
    <source>
        <strain evidence="2 3">BDU141951</strain>
    </source>
</reference>
<dbReference type="InterPro" id="IPR040278">
    <property type="entry name" value="UPF0426"/>
</dbReference>
<proteinExistence type="predicted"/>
<comment type="caution">
    <text evidence="2">The sequence shown here is derived from an EMBL/GenBank/DDBJ whole genome shotgun (WGS) entry which is preliminary data.</text>
</comment>
<evidence type="ECO:0000313" key="3">
    <source>
        <dbReference type="Proteomes" id="UP000031561"/>
    </source>
</evidence>
<organism evidence="2 3">
    <name type="scientific">Lyngbya confervoides BDU141951</name>
    <dbReference type="NCBI Taxonomy" id="1574623"/>
    <lineage>
        <taxon>Bacteria</taxon>
        <taxon>Bacillati</taxon>
        <taxon>Cyanobacteriota</taxon>
        <taxon>Cyanophyceae</taxon>
        <taxon>Oscillatoriophycideae</taxon>
        <taxon>Oscillatoriales</taxon>
        <taxon>Microcoleaceae</taxon>
        <taxon>Lyngbya</taxon>
    </lineage>
</organism>
<sequence length="69" mass="7528">MFLDELNPLFREIVQKPLAFAGGFVSGILHLSPDSDPLRNWIAHEAGEAMPTTAPDPQQNSGPQSIDIE</sequence>
<evidence type="ECO:0000256" key="1">
    <source>
        <dbReference type="SAM" id="MobiDB-lite"/>
    </source>
</evidence>